<dbReference type="InterPro" id="IPR000249">
    <property type="entry name" value="BMC_dom"/>
</dbReference>
<feature type="compositionally biased region" description="Low complexity" evidence="4">
    <location>
        <begin position="109"/>
        <end position="120"/>
    </location>
</feature>
<comment type="similarity">
    <text evidence="3">Belongs to the bacterial microcompartments protein family.</text>
</comment>
<comment type="caution">
    <text evidence="6">The sequence shown here is derived from an EMBL/GenBank/DDBJ whole genome shotgun (WGS) entry which is preliminary data.</text>
</comment>
<evidence type="ECO:0000256" key="2">
    <source>
        <dbReference type="ARBA" id="ARBA00024446"/>
    </source>
</evidence>
<dbReference type="PANTHER" id="PTHR33941:SF11">
    <property type="entry name" value="BACTERIAL MICROCOMPARTMENT SHELL PROTEIN PDUJ"/>
    <property type="match status" value="1"/>
</dbReference>
<dbReference type="CDD" id="cd07045">
    <property type="entry name" value="BMC_CcmK_like"/>
    <property type="match status" value="1"/>
</dbReference>
<accession>A0A9D1S6R9</accession>
<dbReference type="GO" id="GO:0031469">
    <property type="term" value="C:bacterial microcompartment"/>
    <property type="evidence" value="ECO:0007669"/>
    <property type="project" value="UniProtKB-SubCell"/>
</dbReference>
<evidence type="ECO:0000259" key="5">
    <source>
        <dbReference type="PROSITE" id="PS51930"/>
    </source>
</evidence>
<protein>
    <submittedName>
        <fullName evidence="6">BMC domain-containing protein</fullName>
    </submittedName>
</protein>
<dbReference type="InterPro" id="IPR044872">
    <property type="entry name" value="CcmK/CsoS1_BMC"/>
</dbReference>
<feature type="region of interest" description="Disordered" evidence="4">
    <location>
        <begin position="99"/>
        <end position="145"/>
    </location>
</feature>
<gene>
    <name evidence="6" type="ORF">IAB04_06570</name>
</gene>
<name>A0A9D1S6R9_9FIRM</name>
<sequence>MDFSLGLIEVSALGHAIMVLDTMEKAADVEFVATERKLGGRLVTLVVRGELSAVQASVDAGAELAKSLGCLKAAEVIARPHTEILKFLHLDAAHEKPVNAESAATHVGAVPAEAKPAPAARRTRSKTAGAVSDKSAPRRGAAKTK</sequence>
<evidence type="ECO:0000313" key="7">
    <source>
        <dbReference type="Proteomes" id="UP000824111"/>
    </source>
</evidence>
<reference evidence="6" key="2">
    <citation type="journal article" date="2021" name="PeerJ">
        <title>Extensive microbial diversity within the chicken gut microbiome revealed by metagenomics and culture.</title>
        <authorList>
            <person name="Gilroy R."/>
            <person name="Ravi A."/>
            <person name="Getino M."/>
            <person name="Pursley I."/>
            <person name="Horton D.L."/>
            <person name="Alikhan N.F."/>
            <person name="Baker D."/>
            <person name="Gharbi K."/>
            <person name="Hall N."/>
            <person name="Watson M."/>
            <person name="Adriaenssens E.M."/>
            <person name="Foster-Nyarko E."/>
            <person name="Jarju S."/>
            <person name="Secka A."/>
            <person name="Antonio M."/>
            <person name="Oren A."/>
            <person name="Chaudhuri R.R."/>
            <person name="La Ragione R."/>
            <person name="Hildebrand F."/>
            <person name="Pallen M.J."/>
        </authorList>
    </citation>
    <scope>NUCLEOTIDE SEQUENCE</scope>
    <source>
        <strain evidence="6">ChiSjej4B22-9803</strain>
    </source>
</reference>
<dbReference type="SUPFAM" id="SSF143414">
    <property type="entry name" value="CcmK-like"/>
    <property type="match status" value="1"/>
</dbReference>
<dbReference type="PROSITE" id="PS51930">
    <property type="entry name" value="BMC_2"/>
    <property type="match status" value="1"/>
</dbReference>
<feature type="domain" description="BMC" evidence="5">
    <location>
        <begin position="4"/>
        <end position="89"/>
    </location>
</feature>
<reference evidence="6" key="1">
    <citation type="submission" date="2020-10" db="EMBL/GenBank/DDBJ databases">
        <authorList>
            <person name="Gilroy R."/>
        </authorList>
    </citation>
    <scope>NUCLEOTIDE SEQUENCE</scope>
    <source>
        <strain evidence="6">ChiSjej4B22-9803</strain>
    </source>
</reference>
<evidence type="ECO:0000256" key="1">
    <source>
        <dbReference type="ARBA" id="ARBA00024322"/>
    </source>
</evidence>
<keyword evidence="2" id="KW-1283">Bacterial microcompartment</keyword>
<evidence type="ECO:0000256" key="4">
    <source>
        <dbReference type="SAM" id="MobiDB-lite"/>
    </source>
</evidence>
<dbReference type="InterPro" id="IPR037233">
    <property type="entry name" value="CcmK-like_sf"/>
</dbReference>
<dbReference type="Gene3D" id="3.30.70.1710">
    <property type="match status" value="1"/>
</dbReference>
<dbReference type="Proteomes" id="UP000824111">
    <property type="component" value="Unassembled WGS sequence"/>
</dbReference>
<dbReference type="InterPro" id="IPR050575">
    <property type="entry name" value="BMC_shell"/>
</dbReference>
<dbReference type="AlphaFoldDB" id="A0A9D1S6R9"/>
<evidence type="ECO:0000313" key="6">
    <source>
        <dbReference type="EMBL" id="HIU49011.1"/>
    </source>
</evidence>
<comment type="subcellular location">
    <subcellularLocation>
        <location evidence="1">Bacterial microcompartment</location>
    </subcellularLocation>
</comment>
<evidence type="ECO:0000256" key="3">
    <source>
        <dbReference type="PROSITE-ProRule" id="PRU01278"/>
    </source>
</evidence>
<dbReference type="Pfam" id="PF00936">
    <property type="entry name" value="BMC"/>
    <property type="match status" value="1"/>
</dbReference>
<proteinExistence type="inferred from homology"/>
<organism evidence="6 7">
    <name type="scientific">Candidatus Avimonoglobus intestinipullorum</name>
    <dbReference type="NCBI Taxonomy" id="2840699"/>
    <lineage>
        <taxon>Bacteria</taxon>
        <taxon>Bacillati</taxon>
        <taxon>Bacillota</taxon>
        <taxon>Clostridia</taxon>
        <taxon>Eubacteriales</taxon>
        <taxon>Candidatus Avimonoglobus</taxon>
    </lineage>
</organism>
<dbReference type="EMBL" id="DVND01000167">
    <property type="protein sequence ID" value="HIU49011.1"/>
    <property type="molecule type" value="Genomic_DNA"/>
</dbReference>
<dbReference type="SMART" id="SM00877">
    <property type="entry name" value="BMC"/>
    <property type="match status" value="1"/>
</dbReference>
<dbReference type="PANTHER" id="PTHR33941">
    <property type="entry name" value="PROPANEDIOL UTILIZATION PROTEIN PDUA"/>
    <property type="match status" value="1"/>
</dbReference>